<accession>A0AAV5N9I8</accession>
<organism evidence="1 2">
    <name type="scientific">Leminorella grimontii</name>
    <dbReference type="NCBI Taxonomy" id="82981"/>
    <lineage>
        <taxon>Bacteria</taxon>
        <taxon>Pseudomonadati</taxon>
        <taxon>Pseudomonadota</taxon>
        <taxon>Gammaproteobacteria</taxon>
        <taxon>Enterobacterales</taxon>
        <taxon>Budviciaceae</taxon>
        <taxon>Leminorella</taxon>
    </lineage>
</organism>
<protein>
    <submittedName>
        <fullName evidence="1">Uncharacterized protein</fullName>
    </submittedName>
</protein>
<comment type="caution">
    <text evidence="1">The sequence shown here is derived from an EMBL/GenBank/DDBJ whole genome shotgun (WGS) entry which is preliminary data.</text>
</comment>
<proteinExistence type="predicted"/>
<keyword evidence="2" id="KW-1185">Reference proteome</keyword>
<name>A0AAV5N9I8_9GAMM</name>
<dbReference type="EMBL" id="BRLH01000020">
    <property type="protein sequence ID" value="GKX57638.1"/>
    <property type="molecule type" value="Genomic_DNA"/>
</dbReference>
<evidence type="ECO:0000313" key="1">
    <source>
        <dbReference type="EMBL" id="GKX57638.1"/>
    </source>
</evidence>
<evidence type="ECO:0000313" key="2">
    <source>
        <dbReference type="Proteomes" id="UP001058124"/>
    </source>
</evidence>
<reference evidence="1" key="1">
    <citation type="submission" date="2022-06" db="EMBL/GenBank/DDBJ databases">
        <title>Draft genome sequences of Leminorella grimontii str. JCM5902.</title>
        <authorList>
            <person name="Wakabayashi Y."/>
            <person name="Kojima K."/>
        </authorList>
    </citation>
    <scope>NUCLEOTIDE SEQUENCE</scope>
    <source>
        <strain evidence="1">JCM 5902</strain>
    </source>
</reference>
<gene>
    <name evidence="1" type="ORF">SOASR030_37500</name>
</gene>
<dbReference type="AlphaFoldDB" id="A0AAV5N9I8"/>
<dbReference type="Proteomes" id="UP001058124">
    <property type="component" value="Unassembled WGS sequence"/>
</dbReference>
<sequence length="64" mass="7182">MAMSKCPKCDGLLFEAVVKDNVYNYNRSLAFIQCRTCGCVVGVTYQQHIPSVLDLIKQKLGIRT</sequence>